<keyword evidence="6 8" id="KW-0067">ATP-binding</keyword>
<dbReference type="CDD" id="cd01992">
    <property type="entry name" value="TilS_N"/>
    <property type="match status" value="1"/>
</dbReference>
<evidence type="ECO:0000256" key="5">
    <source>
        <dbReference type="ARBA" id="ARBA00022741"/>
    </source>
</evidence>
<evidence type="ECO:0000259" key="9">
    <source>
        <dbReference type="SMART" id="SM00977"/>
    </source>
</evidence>
<feature type="binding site" evidence="8">
    <location>
        <begin position="45"/>
        <end position="50"/>
    </location>
    <ligand>
        <name>ATP</name>
        <dbReference type="ChEBI" id="CHEBI:30616"/>
    </ligand>
</feature>
<evidence type="ECO:0000256" key="8">
    <source>
        <dbReference type="HAMAP-Rule" id="MF_01161"/>
    </source>
</evidence>
<evidence type="ECO:0000256" key="1">
    <source>
        <dbReference type="ARBA" id="ARBA00004496"/>
    </source>
</evidence>
<sequence>MTAATPAKVNQPPRQAWPPLLHRLVRTVRTRRLFEPGQHLLVAISGGPDSVALLALLHRLAGPWRLTLTAAHCNYGLRGDESEEDERFVAALCRRLDVPLIVRRLDVRSGGRRGSIQAVARDLRYRAFLDIARECGADRVALGHTADDQAETVLLWMLRGAGLTGLAGMPAARGELIVRPLYDSAREDVLSYLSRSGLSYRRDSTNEKPLYARNRVRHEVLPVLKRLVPSAVRALCRSADLCREDDRFLDAHLAALCEGRLKRDSDGSWAVERRFIRQLPRALQRRLIRELLRRCDPRGRAASARAVEEVLHAIMAAGANRTKISGRYRVTEKEVRCLPPGHALSKENHAGQAPFLLPIPSSLVWAGTGQTIAVQQLAPSHVGGEFGPRRIVVDAERVSRPLIVRAWRPGDRFHPLGMKGRSKKLQDFFTDLKVPMEARRRIPIVAAPEGIVWVVGYRQDERWAATAETRICLLLTAGPESQAEGAS</sequence>
<dbReference type="GO" id="GO:0005737">
    <property type="term" value="C:cytoplasm"/>
    <property type="evidence" value="ECO:0007669"/>
    <property type="project" value="UniProtKB-SubCell"/>
</dbReference>
<keyword evidence="11" id="KW-1185">Reference proteome</keyword>
<dbReference type="SUPFAM" id="SSF82829">
    <property type="entry name" value="MesJ substrate recognition domain-like"/>
    <property type="match status" value="1"/>
</dbReference>
<keyword evidence="5 8" id="KW-0547">Nucleotide-binding</keyword>
<comment type="subcellular location">
    <subcellularLocation>
        <location evidence="1 8">Cytoplasm</location>
    </subcellularLocation>
</comment>
<evidence type="ECO:0000313" key="10">
    <source>
        <dbReference type="EMBL" id="ALA58198.1"/>
    </source>
</evidence>
<dbReference type="SUPFAM" id="SSF56037">
    <property type="entry name" value="PheT/TilS domain"/>
    <property type="match status" value="1"/>
</dbReference>
<dbReference type="InterPro" id="IPR012796">
    <property type="entry name" value="Lysidine-tRNA-synth_C"/>
</dbReference>
<gene>
    <name evidence="8 10" type="primary">tilS</name>
    <name evidence="10" type="ORF">NITMOv2_1778</name>
</gene>
<organism evidence="10 11">
    <name type="scientific">Nitrospira moscoviensis</name>
    <dbReference type="NCBI Taxonomy" id="42253"/>
    <lineage>
        <taxon>Bacteria</taxon>
        <taxon>Pseudomonadati</taxon>
        <taxon>Nitrospirota</taxon>
        <taxon>Nitrospiria</taxon>
        <taxon>Nitrospirales</taxon>
        <taxon>Nitrospiraceae</taxon>
        <taxon>Nitrospira</taxon>
    </lineage>
</organism>
<feature type="domain" description="Lysidine-tRNA(Ile) synthetase C-terminal" evidence="9">
    <location>
        <begin position="402"/>
        <end position="475"/>
    </location>
</feature>
<dbReference type="EMBL" id="CP011801">
    <property type="protein sequence ID" value="ALA58198.1"/>
    <property type="molecule type" value="Genomic_DNA"/>
</dbReference>
<comment type="domain">
    <text evidence="8">The N-terminal region contains the highly conserved SGGXDS motif, predicted to be a P-loop motif involved in ATP binding.</text>
</comment>
<comment type="catalytic activity">
    <reaction evidence="7 8">
        <text>cytidine(34) in tRNA(Ile2) + L-lysine + ATP = lysidine(34) in tRNA(Ile2) + AMP + diphosphate + H(+)</text>
        <dbReference type="Rhea" id="RHEA:43744"/>
        <dbReference type="Rhea" id="RHEA-COMP:10625"/>
        <dbReference type="Rhea" id="RHEA-COMP:10670"/>
        <dbReference type="ChEBI" id="CHEBI:15378"/>
        <dbReference type="ChEBI" id="CHEBI:30616"/>
        <dbReference type="ChEBI" id="CHEBI:32551"/>
        <dbReference type="ChEBI" id="CHEBI:33019"/>
        <dbReference type="ChEBI" id="CHEBI:82748"/>
        <dbReference type="ChEBI" id="CHEBI:83665"/>
        <dbReference type="ChEBI" id="CHEBI:456215"/>
        <dbReference type="EC" id="6.3.4.19"/>
    </reaction>
</comment>
<comment type="similarity">
    <text evidence="8">Belongs to the tRNA(Ile)-lysidine synthase family.</text>
</comment>
<protein>
    <recommendedName>
        <fullName evidence="8">tRNA(Ile)-lysidine synthase</fullName>
        <ecNumber evidence="8">6.3.4.19</ecNumber>
    </recommendedName>
    <alternativeName>
        <fullName evidence="8">tRNA(Ile)-2-lysyl-cytidine synthase</fullName>
    </alternativeName>
    <alternativeName>
        <fullName evidence="8">tRNA(Ile)-lysidine synthetase</fullName>
    </alternativeName>
</protein>
<name>A0A0K2GB77_NITMO</name>
<dbReference type="SUPFAM" id="SSF52402">
    <property type="entry name" value="Adenine nucleotide alpha hydrolases-like"/>
    <property type="match status" value="1"/>
</dbReference>
<evidence type="ECO:0000256" key="2">
    <source>
        <dbReference type="ARBA" id="ARBA00022490"/>
    </source>
</evidence>
<evidence type="ECO:0000256" key="4">
    <source>
        <dbReference type="ARBA" id="ARBA00022694"/>
    </source>
</evidence>
<dbReference type="InterPro" id="IPR012795">
    <property type="entry name" value="tRNA_Ile_lys_synt_N"/>
</dbReference>
<dbReference type="InterPro" id="IPR012094">
    <property type="entry name" value="tRNA_Ile_lys_synt"/>
</dbReference>
<dbReference type="STRING" id="42253.NITMOv2_1778"/>
<comment type="function">
    <text evidence="8">Ligates lysine onto the cytidine present at position 34 of the AUA codon-specific tRNA(Ile) that contains the anticodon CAU, in an ATP-dependent manner. Cytidine is converted to lysidine, thus changing the amino acid specificity of the tRNA from methionine to isoleucine.</text>
</comment>
<dbReference type="NCBIfam" id="TIGR02432">
    <property type="entry name" value="lysidine_TilS_N"/>
    <property type="match status" value="1"/>
</dbReference>
<dbReference type="Pfam" id="PF11734">
    <property type="entry name" value="TilS_C"/>
    <property type="match status" value="1"/>
</dbReference>
<dbReference type="EC" id="6.3.4.19" evidence="8"/>
<evidence type="ECO:0000313" key="11">
    <source>
        <dbReference type="Proteomes" id="UP000069205"/>
    </source>
</evidence>
<dbReference type="GO" id="GO:0006400">
    <property type="term" value="P:tRNA modification"/>
    <property type="evidence" value="ECO:0007669"/>
    <property type="project" value="UniProtKB-UniRule"/>
</dbReference>
<dbReference type="OrthoDB" id="9807403at2"/>
<dbReference type="GO" id="GO:0005524">
    <property type="term" value="F:ATP binding"/>
    <property type="evidence" value="ECO:0007669"/>
    <property type="project" value="UniProtKB-UniRule"/>
</dbReference>
<dbReference type="AlphaFoldDB" id="A0A0K2GB77"/>
<dbReference type="GO" id="GO:0032267">
    <property type="term" value="F:tRNA(Ile)-lysidine synthase activity"/>
    <property type="evidence" value="ECO:0007669"/>
    <property type="project" value="UniProtKB-EC"/>
</dbReference>
<dbReference type="Pfam" id="PF01171">
    <property type="entry name" value="ATP_bind_3"/>
    <property type="match status" value="1"/>
</dbReference>
<dbReference type="Proteomes" id="UP000069205">
    <property type="component" value="Chromosome"/>
</dbReference>
<dbReference type="RefSeq" id="WP_053379391.1">
    <property type="nucleotide sequence ID" value="NZ_CP011801.1"/>
</dbReference>
<dbReference type="Gene3D" id="1.20.59.20">
    <property type="match status" value="1"/>
</dbReference>
<evidence type="ECO:0000256" key="7">
    <source>
        <dbReference type="ARBA" id="ARBA00048539"/>
    </source>
</evidence>
<dbReference type="PANTHER" id="PTHR43033:SF1">
    <property type="entry name" value="TRNA(ILE)-LYSIDINE SYNTHASE-RELATED"/>
    <property type="match status" value="1"/>
</dbReference>
<proteinExistence type="inferred from homology"/>
<dbReference type="InterPro" id="IPR014729">
    <property type="entry name" value="Rossmann-like_a/b/a_fold"/>
</dbReference>
<evidence type="ECO:0000256" key="3">
    <source>
        <dbReference type="ARBA" id="ARBA00022598"/>
    </source>
</evidence>
<dbReference type="PANTHER" id="PTHR43033">
    <property type="entry name" value="TRNA(ILE)-LYSIDINE SYNTHASE-RELATED"/>
    <property type="match status" value="1"/>
</dbReference>
<keyword evidence="2 8" id="KW-0963">Cytoplasm</keyword>
<reference evidence="10 11" key="1">
    <citation type="journal article" date="2015" name="Proc. Natl. Acad. Sci. U.S.A.">
        <title>Expanded metabolic versatility of ubiquitous nitrite-oxidizing bacteria from the genus Nitrospira.</title>
        <authorList>
            <person name="Koch H."/>
            <person name="Lucker S."/>
            <person name="Albertsen M."/>
            <person name="Kitzinger K."/>
            <person name="Herbold C."/>
            <person name="Spieck E."/>
            <person name="Nielsen P.H."/>
            <person name="Wagner M."/>
            <person name="Daims H."/>
        </authorList>
    </citation>
    <scope>NUCLEOTIDE SEQUENCE [LARGE SCALE GENOMIC DNA]</scope>
    <source>
        <strain evidence="10 11">NSP M-1</strain>
    </source>
</reference>
<evidence type="ECO:0000256" key="6">
    <source>
        <dbReference type="ARBA" id="ARBA00022840"/>
    </source>
</evidence>
<dbReference type="PATRIC" id="fig|42253.5.peg.1747"/>
<dbReference type="NCBIfam" id="TIGR02433">
    <property type="entry name" value="lysidine_TilS_C"/>
    <property type="match status" value="1"/>
</dbReference>
<dbReference type="SMART" id="SM00977">
    <property type="entry name" value="TilS_C"/>
    <property type="match status" value="1"/>
</dbReference>
<dbReference type="Gene3D" id="3.40.50.620">
    <property type="entry name" value="HUPs"/>
    <property type="match status" value="1"/>
</dbReference>
<keyword evidence="4 8" id="KW-0819">tRNA processing</keyword>
<dbReference type="InterPro" id="IPR011063">
    <property type="entry name" value="TilS/TtcA_N"/>
</dbReference>
<dbReference type="KEGG" id="nmv:NITMOv2_1778"/>
<dbReference type="HAMAP" id="MF_01161">
    <property type="entry name" value="tRNA_Ile_lys_synt"/>
    <property type="match status" value="1"/>
</dbReference>
<accession>A0A0K2GB77</accession>
<keyword evidence="3 8" id="KW-0436">Ligase</keyword>